<evidence type="ECO:0000313" key="1">
    <source>
        <dbReference type="EMBL" id="GFO93261.1"/>
    </source>
</evidence>
<dbReference type="EMBL" id="BLYL01000001">
    <property type="protein sequence ID" value="GFO93261.1"/>
    <property type="molecule type" value="Genomic_DNA"/>
</dbReference>
<organism evidence="1 2">
    <name type="scientific">Coprococcus eutactus</name>
    <dbReference type="NCBI Taxonomy" id="33043"/>
    <lineage>
        <taxon>Bacteria</taxon>
        <taxon>Bacillati</taxon>
        <taxon>Bacillota</taxon>
        <taxon>Clostridia</taxon>
        <taxon>Lachnospirales</taxon>
        <taxon>Lachnospiraceae</taxon>
        <taxon>Coprococcus</taxon>
    </lineage>
</organism>
<dbReference type="Proteomes" id="UP000660047">
    <property type="component" value="Unassembled WGS sequence"/>
</dbReference>
<dbReference type="AlphaFoldDB" id="A0AAI9K362"/>
<name>A0AAI9K362_9FIRM</name>
<accession>A0AAI9K362</accession>
<protein>
    <submittedName>
        <fullName evidence="1">Uncharacterized protein</fullName>
    </submittedName>
</protein>
<proteinExistence type="predicted"/>
<sequence length="271" mass="30887">MVCVGIVTIVWGIIPEFVMLANKGADKIKKNLMNTSGRVCDDNGHIVDVDISDESQIDVLSVDNVIKTDEYYIVYDVSVDVKVPQGYLRGVPVTVEKNMFGSDTIVKWDYNLDEKVYYYETVIKERQENADAEDVLDNNDEAFGDQHYVKFEYTNAPAYTVGDVLDYIGVKGPYEVATVCVASITDNYDALEYYALWRDKNTKVRQKEWVRAVYNSELKQWELCDGEKKITSLDSGLAEYASENDDTYNNDYTNDYVIVESDSSLSWAEIE</sequence>
<evidence type="ECO:0000313" key="2">
    <source>
        <dbReference type="Proteomes" id="UP000660047"/>
    </source>
</evidence>
<comment type="caution">
    <text evidence="1">The sequence shown here is derived from an EMBL/GenBank/DDBJ whole genome shotgun (WGS) entry which is preliminary data.</text>
</comment>
<gene>
    <name evidence="1" type="ORF">COEU31_03070</name>
</gene>
<reference evidence="1" key="1">
    <citation type="submission" date="2020-06" db="EMBL/GenBank/DDBJ databases">
        <title>Characterization of fructooligosaccharide metabolism and fructooligosaccharide-degrading enzymes in human commensal butyrate producers.</title>
        <authorList>
            <person name="Tanno H."/>
            <person name="Fujii T."/>
            <person name="Hirano K."/>
            <person name="Maeno S."/>
            <person name="Tonozuka T."/>
            <person name="Sakamoto M."/>
            <person name="Ohkuma M."/>
            <person name="Tochio T."/>
            <person name="Endo A."/>
        </authorList>
    </citation>
    <scope>NUCLEOTIDE SEQUENCE</scope>
    <source>
        <strain evidence="1">JCM 31265</strain>
    </source>
</reference>